<keyword evidence="4 6" id="KW-0804">Transcription</keyword>
<protein>
    <recommendedName>
        <fullName evidence="6">Mediator of RNA polymerase II transcription subunit 10</fullName>
    </recommendedName>
    <alternativeName>
        <fullName evidence="6">Mediator complex subunit 10</fullName>
    </alternativeName>
</protein>
<comment type="function">
    <text evidence="6">Component of the Mediator complex, a coactivator involved in the regulated transcription of nearly all RNA polymerase II-dependent genes. Mediator functions as a bridge to convey information from gene-specific regulatory proteins to the basal RNA polymerase II transcription machinery. Mediator is recruited to promoters by direct interactions with regulatory proteins and serves as a scaffold for the assembly of a functional preinitiation complex with RNA polymerase II and the general transcription factors.</text>
</comment>
<comment type="caution">
    <text evidence="8">The sequence shown here is derived from an EMBL/GenBank/DDBJ whole genome shotgun (WGS) entry which is preliminary data.</text>
</comment>
<dbReference type="AlphaFoldDB" id="A0AA38PDL1"/>
<dbReference type="GO" id="GO:0003712">
    <property type="term" value="F:transcription coregulator activity"/>
    <property type="evidence" value="ECO:0007669"/>
    <property type="project" value="InterPro"/>
</dbReference>
<dbReference type="GO" id="GO:0006357">
    <property type="term" value="P:regulation of transcription by RNA polymerase II"/>
    <property type="evidence" value="ECO:0007669"/>
    <property type="project" value="InterPro"/>
</dbReference>
<feature type="region of interest" description="Disordered" evidence="7">
    <location>
        <begin position="1"/>
        <end position="83"/>
    </location>
</feature>
<evidence type="ECO:0000256" key="7">
    <source>
        <dbReference type="SAM" id="MobiDB-lite"/>
    </source>
</evidence>
<keyword evidence="5 6" id="KW-0539">Nucleus</keyword>
<proteinExistence type="inferred from homology"/>
<dbReference type="GO" id="GO:0016592">
    <property type="term" value="C:mediator complex"/>
    <property type="evidence" value="ECO:0007669"/>
    <property type="project" value="InterPro"/>
</dbReference>
<reference evidence="8" key="1">
    <citation type="submission" date="2022-08" db="EMBL/GenBank/DDBJ databases">
        <authorList>
            <consortium name="DOE Joint Genome Institute"/>
            <person name="Min B."/>
            <person name="Riley R."/>
            <person name="Sierra-Patev S."/>
            <person name="Naranjo-Ortiz M."/>
            <person name="Looney B."/>
            <person name="Konkel Z."/>
            <person name="Slot J.C."/>
            <person name="Sakamoto Y."/>
            <person name="Steenwyk J.L."/>
            <person name="Rokas A."/>
            <person name="Carro J."/>
            <person name="Camarero S."/>
            <person name="Ferreira P."/>
            <person name="Molpeceres G."/>
            <person name="Ruiz-Duenas F.J."/>
            <person name="Serrano A."/>
            <person name="Henrissat B."/>
            <person name="Drula E."/>
            <person name="Hughes K.W."/>
            <person name="Mata J.L."/>
            <person name="Ishikawa N.K."/>
            <person name="Vargas-Isla R."/>
            <person name="Ushijima S."/>
            <person name="Smith C.A."/>
            <person name="Ahrendt S."/>
            <person name="Andreopoulos W."/>
            <person name="He G."/>
            <person name="Labutti K."/>
            <person name="Lipzen A."/>
            <person name="Ng V."/>
            <person name="Sandor L."/>
            <person name="Barry K."/>
            <person name="Martinez A.T."/>
            <person name="Xiao Y."/>
            <person name="Gibbons J.G."/>
            <person name="Terashima K."/>
            <person name="Hibbett D.S."/>
            <person name="Grigoriev I.V."/>
        </authorList>
    </citation>
    <scope>NUCLEOTIDE SEQUENCE</scope>
    <source>
        <strain evidence="8">TFB9207</strain>
    </source>
</reference>
<organism evidence="8 9">
    <name type="scientific">Lentinula raphanica</name>
    <dbReference type="NCBI Taxonomy" id="153919"/>
    <lineage>
        <taxon>Eukaryota</taxon>
        <taxon>Fungi</taxon>
        <taxon>Dikarya</taxon>
        <taxon>Basidiomycota</taxon>
        <taxon>Agaricomycotina</taxon>
        <taxon>Agaricomycetes</taxon>
        <taxon>Agaricomycetidae</taxon>
        <taxon>Agaricales</taxon>
        <taxon>Marasmiineae</taxon>
        <taxon>Omphalotaceae</taxon>
        <taxon>Lentinula</taxon>
    </lineage>
</organism>
<evidence type="ECO:0000313" key="9">
    <source>
        <dbReference type="Proteomes" id="UP001163846"/>
    </source>
</evidence>
<comment type="subunit">
    <text evidence="6">Component of the Mediator complex.</text>
</comment>
<comment type="similarity">
    <text evidence="2 6">Belongs to the Mediator complex subunit 10 family.</text>
</comment>
<evidence type="ECO:0000313" key="8">
    <source>
        <dbReference type="EMBL" id="KAJ3840964.1"/>
    </source>
</evidence>
<feature type="compositionally biased region" description="Low complexity" evidence="7">
    <location>
        <begin position="33"/>
        <end position="62"/>
    </location>
</feature>
<evidence type="ECO:0000256" key="3">
    <source>
        <dbReference type="ARBA" id="ARBA00023015"/>
    </source>
</evidence>
<evidence type="ECO:0000256" key="6">
    <source>
        <dbReference type="RuleBase" id="RU364146"/>
    </source>
</evidence>
<sequence>MVSPQTPFRVPSNSLHTSSSTHAPGSGPPPPSATTSTHPPSLSSTAPHSAQSQSQSHSNTHAVPSAAPDSPRSSQSPTPEGFQGNLELELLGLANALYNLGTTVINDSTKERDRAVSGLGERERGGGLGLGGGIGGKQVGLRVNQVVQHLNIIDSLAHSELDAHPEYSVYSEFDPPPRSGSGSGPENRIMIPFQILSDIDNARNPMGLTRERLERAATENQFMNGKIEGVRSYREYLNEALCLNFPDLEEYLRPAGA</sequence>
<evidence type="ECO:0000256" key="5">
    <source>
        <dbReference type="ARBA" id="ARBA00023242"/>
    </source>
</evidence>
<keyword evidence="9" id="KW-1185">Reference proteome</keyword>
<feature type="compositionally biased region" description="Polar residues" evidence="7">
    <location>
        <begin position="1"/>
        <end position="15"/>
    </location>
</feature>
<dbReference type="Proteomes" id="UP001163846">
    <property type="component" value="Unassembled WGS sequence"/>
</dbReference>
<comment type="subcellular location">
    <subcellularLocation>
        <location evidence="1 6">Nucleus</location>
    </subcellularLocation>
</comment>
<evidence type="ECO:0000256" key="2">
    <source>
        <dbReference type="ARBA" id="ARBA00005389"/>
    </source>
</evidence>
<dbReference type="InterPro" id="IPR019145">
    <property type="entry name" value="Mediator_Med10"/>
</dbReference>
<evidence type="ECO:0000256" key="4">
    <source>
        <dbReference type="ARBA" id="ARBA00023163"/>
    </source>
</evidence>
<feature type="compositionally biased region" description="Low complexity" evidence="7">
    <location>
        <begin position="16"/>
        <end position="25"/>
    </location>
</feature>
<keyword evidence="6" id="KW-0010">Activator</keyword>
<name>A0AA38PDL1_9AGAR</name>
<dbReference type="Pfam" id="PF09748">
    <property type="entry name" value="Med10"/>
    <property type="match status" value="1"/>
</dbReference>
<dbReference type="EMBL" id="MU806057">
    <property type="protein sequence ID" value="KAJ3840964.1"/>
    <property type="molecule type" value="Genomic_DNA"/>
</dbReference>
<accession>A0AA38PDL1</accession>
<keyword evidence="3 6" id="KW-0805">Transcription regulation</keyword>
<gene>
    <name evidence="6" type="primary">MED10</name>
    <name evidence="8" type="ORF">F5878DRAFT_611671</name>
</gene>
<evidence type="ECO:0000256" key="1">
    <source>
        <dbReference type="ARBA" id="ARBA00004123"/>
    </source>
</evidence>